<dbReference type="PANTHER" id="PTHR43189">
    <property type="entry name" value="ZINC-TYPE ALCOHOL DEHYDROGENASE-LIKE PROTEIN C1198.01-RELATED"/>
    <property type="match status" value="1"/>
</dbReference>
<dbReference type="GO" id="GO:0016491">
    <property type="term" value="F:oxidoreductase activity"/>
    <property type="evidence" value="ECO:0007669"/>
    <property type="project" value="UniProtKB-KW"/>
</dbReference>
<dbReference type="InterPro" id="IPR013154">
    <property type="entry name" value="ADH-like_N"/>
</dbReference>
<dbReference type="InterPro" id="IPR013149">
    <property type="entry name" value="ADH-like_C"/>
</dbReference>
<dbReference type="Gene3D" id="3.40.50.720">
    <property type="entry name" value="NAD(P)-binding Rossmann-like Domain"/>
    <property type="match status" value="1"/>
</dbReference>
<dbReference type="Pfam" id="PF00107">
    <property type="entry name" value="ADH_zinc_N"/>
    <property type="match status" value="1"/>
</dbReference>
<evidence type="ECO:0000313" key="5">
    <source>
        <dbReference type="EMBL" id="RJL35514.1"/>
    </source>
</evidence>
<dbReference type="OrthoDB" id="9797931at2"/>
<dbReference type="AlphaFoldDB" id="A0A3A4BJR6"/>
<comment type="caution">
    <text evidence="5">The sequence shown here is derived from an EMBL/GenBank/DDBJ whole genome shotgun (WGS) entry which is preliminary data.</text>
</comment>
<dbReference type="RefSeq" id="WP_119924487.1">
    <property type="nucleotide sequence ID" value="NZ_QZEY01000001.1"/>
</dbReference>
<sequence>MRAAVTTSSGVEVREIPDPVPGPGQVLARPLAAGVCGSDLHLADAMAAEGPSARPYVMGHEFCAEVVALGPETSGRVPVGTRVVSVPMAAGRGGPVGLGLSPELPGAFGELMVLQEDLLLPVPDGLSAEHAALTEPLAVGLHAVARGDVADDDLALVVGCGPVGLAVIAALKAEGNRRVIAADFSPQRRAVAERLGADLVLDPATDDPYGHWADFGFTELPGAVALPEGRRAAGVVAFECVGAPGVLRQMITRVPNHSRIVMVGVNLEPDTIDPIVALRKELTLAFAYSYRKEEYARTLDLLARGRIDAEAFVTGEVTLDGVAGAFAELHRPNDQVKIIVRP</sequence>
<feature type="compositionally biased region" description="Polar residues" evidence="2">
    <location>
        <begin position="1"/>
        <end position="10"/>
    </location>
</feature>
<dbReference type="SUPFAM" id="SSF51735">
    <property type="entry name" value="NAD(P)-binding Rossmann-fold domains"/>
    <property type="match status" value="1"/>
</dbReference>
<dbReference type="InterPro" id="IPR011032">
    <property type="entry name" value="GroES-like_sf"/>
</dbReference>
<dbReference type="EMBL" id="QZEY01000001">
    <property type="protein sequence ID" value="RJL35514.1"/>
    <property type="molecule type" value="Genomic_DNA"/>
</dbReference>
<evidence type="ECO:0000256" key="1">
    <source>
        <dbReference type="ARBA" id="ARBA00023002"/>
    </source>
</evidence>
<dbReference type="PANTHER" id="PTHR43189:SF1">
    <property type="entry name" value="ZINC-TYPE ALCOHOL DEHYDROGENASE-LIKE PROTEIN C1198.01"/>
    <property type="match status" value="1"/>
</dbReference>
<accession>A0A3A4BJR6</accession>
<feature type="region of interest" description="Disordered" evidence="2">
    <location>
        <begin position="1"/>
        <end position="23"/>
    </location>
</feature>
<dbReference type="Gene3D" id="3.90.180.10">
    <property type="entry name" value="Medium-chain alcohol dehydrogenases, catalytic domain"/>
    <property type="match status" value="1"/>
</dbReference>
<organism evidence="5 6">
    <name type="scientific">Bailinhaonella thermotolerans</name>
    <dbReference type="NCBI Taxonomy" id="1070861"/>
    <lineage>
        <taxon>Bacteria</taxon>
        <taxon>Bacillati</taxon>
        <taxon>Actinomycetota</taxon>
        <taxon>Actinomycetes</taxon>
        <taxon>Streptosporangiales</taxon>
        <taxon>Streptosporangiaceae</taxon>
        <taxon>Bailinhaonella</taxon>
    </lineage>
</organism>
<dbReference type="SUPFAM" id="SSF50129">
    <property type="entry name" value="GroES-like"/>
    <property type="match status" value="1"/>
</dbReference>
<evidence type="ECO:0000256" key="2">
    <source>
        <dbReference type="SAM" id="MobiDB-lite"/>
    </source>
</evidence>
<keyword evidence="6" id="KW-1185">Reference proteome</keyword>
<name>A0A3A4BJR6_9ACTN</name>
<feature type="domain" description="Alcohol dehydrogenase-like N-terminal" evidence="4">
    <location>
        <begin position="22"/>
        <end position="124"/>
    </location>
</feature>
<dbReference type="Proteomes" id="UP000265768">
    <property type="component" value="Unassembled WGS sequence"/>
</dbReference>
<keyword evidence="1" id="KW-0560">Oxidoreductase</keyword>
<evidence type="ECO:0000313" key="6">
    <source>
        <dbReference type="Proteomes" id="UP000265768"/>
    </source>
</evidence>
<gene>
    <name evidence="5" type="ORF">D5H75_01545</name>
</gene>
<feature type="domain" description="Alcohol dehydrogenase-like C-terminal" evidence="3">
    <location>
        <begin position="162"/>
        <end position="303"/>
    </location>
</feature>
<reference evidence="5 6" key="1">
    <citation type="submission" date="2018-09" db="EMBL/GenBank/DDBJ databases">
        <title>YIM 75507 draft genome.</title>
        <authorList>
            <person name="Tang S."/>
            <person name="Feng Y."/>
        </authorList>
    </citation>
    <scope>NUCLEOTIDE SEQUENCE [LARGE SCALE GENOMIC DNA]</scope>
    <source>
        <strain evidence="5 6">YIM 75507</strain>
    </source>
</reference>
<protein>
    <submittedName>
        <fullName evidence="5">Alcohol dehydrogenase</fullName>
    </submittedName>
</protein>
<evidence type="ECO:0000259" key="4">
    <source>
        <dbReference type="Pfam" id="PF08240"/>
    </source>
</evidence>
<proteinExistence type="predicted"/>
<evidence type="ECO:0000259" key="3">
    <source>
        <dbReference type="Pfam" id="PF00107"/>
    </source>
</evidence>
<dbReference type="Pfam" id="PF08240">
    <property type="entry name" value="ADH_N"/>
    <property type="match status" value="1"/>
</dbReference>
<dbReference type="InterPro" id="IPR036291">
    <property type="entry name" value="NAD(P)-bd_dom_sf"/>
</dbReference>